<feature type="signal peptide" evidence="2">
    <location>
        <begin position="1"/>
        <end position="22"/>
    </location>
</feature>
<keyword evidence="2" id="KW-0446">Lipid-binding</keyword>
<dbReference type="GO" id="GO:0006950">
    <property type="term" value="P:response to stress"/>
    <property type="evidence" value="ECO:0007669"/>
    <property type="project" value="UniProtKB-ARBA"/>
</dbReference>
<evidence type="ECO:0000256" key="1">
    <source>
        <dbReference type="ARBA" id="ARBA00006889"/>
    </source>
</evidence>
<dbReference type="AlphaFoldDB" id="A0A9D7QLW0"/>
<dbReference type="InterPro" id="IPR047202">
    <property type="entry name" value="Lipocalin_Blc-like_dom"/>
</dbReference>
<keyword evidence="2" id="KW-0449">Lipoprotein</keyword>
<dbReference type="SUPFAM" id="SSF50814">
    <property type="entry name" value="Lipocalins"/>
    <property type="match status" value="1"/>
</dbReference>
<reference evidence="5" key="1">
    <citation type="journal article" date="2021" name="Nat. Commun.">
        <title>Connecting structure to function with the recovery of over 1000 high-quality metagenome-assembled genomes from activated sludge using long-read sequencing.</title>
        <authorList>
            <person name="Singleton C.M."/>
            <person name="Petriglieri F."/>
            <person name="Kristensen J.M."/>
            <person name="Kirkegaard R.H."/>
            <person name="Michaelsen T.Y."/>
            <person name="Andersen M.H."/>
            <person name="Kondrotaite Z."/>
            <person name="Karst S.M."/>
            <person name="Dueholm M.S."/>
            <person name="Nielsen P.H."/>
            <person name="Albertsen M."/>
        </authorList>
    </citation>
    <scope>NUCLEOTIDE SEQUENCE [LARGE SCALE GENOMIC DNA]</scope>
</reference>
<comment type="subunit">
    <text evidence="2">Homodimer.</text>
</comment>
<accession>A0A9D7QLW0</accession>
<dbReference type="GO" id="GO:0009279">
    <property type="term" value="C:cell outer membrane"/>
    <property type="evidence" value="ECO:0007669"/>
    <property type="project" value="UniProtKB-SubCell"/>
</dbReference>
<organism evidence="4 5">
    <name type="scientific">Candidatus Dechloromonas phosphorivorans</name>
    <dbReference type="NCBI Taxonomy" id="2899244"/>
    <lineage>
        <taxon>Bacteria</taxon>
        <taxon>Pseudomonadati</taxon>
        <taxon>Pseudomonadota</taxon>
        <taxon>Betaproteobacteria</taxon>
        <taxon>Rhodocyclales</taxon>
        <taxon>Azonexaceae</taxon>
        <taxon>Dechloromonas</taxon>
    </lineage>
</organism>
<keyword evidence="2" id="KW-0472">Membrane</keyword>
<protein>
    <recommendedName>
        <fullName evidence="2">Outer membrane lipoprotein Blc</fullName>
    </recommendedName>
</protein>
<name>A0A9D7QLW0_9RHOO</name>
<feature type="chain" id="PRO_5039776547" description="Outer membrane lipoprotein Blc" evidence="2">
    <location>
        <begin position="23"/>
        <end position="174"/>
    </location>
</feature>
<comment type="function">
    <text evidence="2">Involved in the storage or transport of lipids necessary for membrane maintenance under stressful conditions. Displays a binding preference for lysophospholipids.</text>
</comment>
<dbReference type="InterPro" id="IPR012674">
    <property type="entry name" value="Calycin"/>
</dbReference>
<dbReference type="PANTHER" id="PTHR10612">
    <property type="entry name" value="APOLIPOPROTEIN D"/>
    <property type="match status" value="1"/>
</dbReference>
<dbReference type="GO" id="GO:0008289">
    <property type="term" value="F:lipid binding"/>
    <property type="evidence" value="ECO:0007669"/>
    <property type="project" value="UniProtKB-UniRule"/>
</dbReference>
<comment type="caution">
    <text evidence="4">The sequence shown here is derived from an EMBL/GenBank/DDBJ whole genome shotgun (WGS) entry which is preliminary data.</text>
</comment>
<dbReference type="PIRSF" id="PIRSF036893">
    <property type="entry name" value="Lipocalin_ApoD"/>
    <property type="match status" value="1"/>
</dbReference>
<gene>
    <name evidence="4" type="ORF">IPN75_12455</name>
</gene>
<dbReference type="Gene3D" id="2.40.128.20">
    <property type="match status" value="1"/>
</dbReference>
<proteinExistence type="inferred from homology"/>
<dbReference type="PANTHER" id="PTHR10612:SF34">
    <property type="entry name" value="APOLIPOPROTEIN D"/>
    <property type="match status" value="1"/>
</dbReference>
<comment type="subcellular location">
    <subcellularLocation>
        <location evidence="2">Cell outer membrane</location>
    </subcellularLocation>
</comment>
<dbReference type="PROSITE" id="PS00213">
    <property type="entry name" value="LIPOCALIN"/>
    <property type="match status" value="1"/>
</dbReference>
<dbReference type="EMBL" id="JADKBR010000017">
    <property type="protein sequence ID" value="MBK8891108.1"/>
    <property type="molecule type" value="Genomic_DNA"/>
</dbReference>
<dbReference type="CDD" id="cd19438">
    <property type="entry name" value="lipocalin_Blc-like"/>
    <property type="match status" value="1"/>
</dbReference>
<dbReference type="Proteomes" id="UP000808146">
    <property type="component" value="Unassembled WGS sequence"/>
</dbReference>
<dbReference type="InterPro" id="IPR000566">
    <property type="entry name" value="Lipocln_cytosolic_FA-bd_dom"/>
</dbReference>
<keyword evidence="2" id="KW-0732">Signal</keyword>
<evidence type="ECO:0000256" key="2">
    <source>
        <dbReference type="PIRNR" id="PIRNR036893"/>
    </source>
</evidence>
<dbReference type="Pfam" id="PF08212">
    <property type="entry name" value="Lipocalin_2"/>
    <property type="match status" value="1"/>
</dbReference>
<keyword evidence="2" id="KW-0998">Cell outer membrane</keyword>
<sequence length="174" mass="19683">MFRFLVALPMAAVLGFPGVASAVEDVQSVPQVDLSRYVGRWYEIASFPMFFQRKCLGDTTAEYAEKEAGTISVRNRCRTEDGFIEAEGRATVVPETGNGRLRVSFFWPFSSDYWIIGLDDEYRWALVGNPNRKYLWLLSRTPQLDATSVQKAMDIAARQGFDLANLRMTPQGPR</sequence>
<dbReference type="InterPro" id="IPR022271">
    <property type="entry name" value="Lipocalin_ApoD"/>
</dbReference>
<comment type="similarity">
    <text evidence="1 2">Belongs to the calycin superfamily. Lipocalin family.</text>
</comment>
<evidence type="ECO:0000313" key="5">
    <source>
        <dbReference type="Proteomes" id="UP000808146"/>
    </source>
</evidence>
<evidence type="ECO:0000259" key="3">
    <source>
        <dbReference type="Pfam" id="PF08212"/>
    </source>
</evidence>
<dbReference type="InterPro" id="IPR002446">
    <property type="entry name" value="Lipocalin_bac"/>
</dbReference>
<dbReference type="InterPro" id="IPR022272">
    <property type="entry name" value="Lipocalin_CS"/>
</dbReference>
<feature type="domain" description="Lipocalin/cytosolic fatty-acid binding" evidence="3">
    <location>
        <begin position="32"/>
        <end position="171"/>
    </location>
</feature>
<evidence type="ECO:0000313" key="4">
    <source>
        <dbReference type="EMBL" id="MBK8891108.1"/>
    </source>
</evidence>
<dbReference type="PRINTS" id="PR01171">
    <property type="entry name" value="BCTLIPOCALIN"/>
</dbReference>